<name>A0A9J6EN14_RHIMP</name>
<evidence type="ECO:0000256" key="7">
    <source>
        <dbReference type="ARBA" id="ARBA00023170"/>
    </source>
</evidence>
<keyword evidence="10" id="KW-1185">Reference proteome</keyword>
<evidence type="ECO:0000256" key="5">
    <source>
        <dbReference type="ARBA" id="ARBA00022989"/>
    </source>
</evidence>
<keyword evidence="4 8" id="KW-0812">Transmembrane</keyword>
<dbReference type="PANTHER" id="PTHR21421:SF29">
    <property type="entry name" value="GUSTATORY RECEPTOR 5A FOR TREHALOSE-RELATED"/>
    <property type="match status" value="1"/>
</dbReference>
<keyword evidence="7" id="KW-0675">Receptor</keyword>
<dbReference type="EMBL" id="JABSTU010000003">
    <property type="protein sequence ID" value="KAH8035631.1"/>
    <property type="molecule type" value="Genomic_DNA"/>
</dbReference>
<evidence type="ECO:0000313" key="10">
    <source>
        <dbReference type="Proteomes" id="UP000821866"/>
    </source>
</evidence>
<protein>
    <recommendedName>
        <fullName evidence="11">Gustatory receptor</fullName>
    </recommendedName>
</protein>
<evidence type="ECO:0000256" key="4">
    <source>
        <dbReference type="ARBA" id="ARBA00022692"/>
    </source>
</evidence>
<feature type="transmembrane region" description="Helical" evidence="8">
    <location>
        <begin position="250"/>
        <end position="271"/>
    </location>
</feature>
<dbReference type="GO" id="GO:0005886">
    <property type="term" value="C:plasma membrane"/>
    <property type="evidence" value="ECO:0007669"/>
    <property type="project" value="UniProtKB-SubCell"/>
</dbReference>
<reference evidence="9" key="1">
    <citation type="journal article" date="2020" name="Cell">
        <title>Large-Scale Comparative Analyses of Tick Genomes Elucidate Their Genetic Diversity and Vector Capacities.</title>
        <authorList>
            <consortium name="Tick Genome and Microbiome Consortium (TIGMIC)"/>
            <person name="Jia N."/>
            <person name="Wang J."/>
            <person name="Shi W."/>
            <person name="Du L."/>
            <person name="Sun Y."/>
            <person name="Zhan W."/>
            <person name="Jiang J.F."/>
            <person name="Wang Q."/>
            <person name="Zhang B."/>
            <person name="Ji P."/>
            <person name="Bell-Sakyi L."/>
            <person name="Cui X.M."/>
            <person name="Yuan T.T."/>
            <person name="Jiang B.G."/>
            <person name="Yang W.F."/>
            <person name="Lam T.T."/>
            <person name="Chang Q.C."/>
            <person name="Ding S.J."/>
            <person name="Wang X.J."/>
            <person name="Zhu J.G."/>
            <person name="Ruan X.D."/>
            <person name="Zhao L."/>
            <person name="Wei J.T."/>
            <person name="Ye R.Z."/>
            <person name="Que T.C."/>
            <person name="Du C.H."/>
            <person name="Zhou Y.H."/>
            <person name="Cheng J.X."/>
            <person name="Dai P.F."/>
            <person name="Guo W.B."/>
            <person name="Han X.H."/>
            <person name="Huang E.J."/>
            <person name="Li L.F."/>
            <person name="Wei W."/>
            <person name="Gao Y.C."/>
            <person name="Liu J.Z."/>
            <person name="Shao H.Z."/>
            <person name="Wang X."/>
            <person name="Wang C.C."/>
            <person name="Yang T.C."/>
            <person name="Huo Q.B."/>
            <person name="Li W."/>
            <person name="Chen H.Y."/>
            <person name="Chen S.E."/>
            <person name="Zhou L.G."/>
            <person name="Ni X.B."/>
            <person name="Tian J.H."/>
            <person name="Sheng Y."/>
            <person name="Liu T."/>
            <person name="Pan Y.S."/>
            <person name="Xia L.Y."/>
            <person name="Li J."/>
            <person name="Zhao F."/>
            <person name="Cao W.C."/>
        </authorList>
    </citation>
    <scope>NUCLEOTIDE SEQUENCE</scope>
    <source>
        <strain evidence="9">Rmic-2018</strain>
    </source>
</reference>
<dbReference type="GO" id="GO:0050916">
    <property type="term" value="P:sensory perception of sweet taste"/>
    <property type="evidence" value="ECO:0007669"/>
    <property type="project" value="UniProtKB-ARBA"/>
</dbReference>
<dbReference type="Proteomes" id="UP000821866">
    <property type="component" value="Chromosome 11"/>
</dbReference>
<dbReference type="AlphaFoldDB" id="A0A9J6EN14"/>
<evidence type="ECO:0000256" key="6">
    <source>
        <dbReference type="ARBA" id="ARBA00023136"/>
    </source>
</evidence>
<reference evidence="9" key="2">
    <citation type="submission" date="2021-09" db="EMBL/GenBank/DDBJ databases">
        <authorList>
            <person name="Jia N."/>
            <person name="Wang J."/>
            <person name="Shi W."/>
            <person name="Du L."/>
            <person name="Sun Y."/>
            <person name="Zhan W."/>
            <person name="Jiang J."/>
            <person name="Wang Q."/>
            <person name="Zhang B."/>
            <person name="Ji P."/>
            <person name="Sakyi L.B."/>
            <person name="Cui X."/>
            <person name="Yuan T."/>
            <person name="Jiang B."/>
            <person name="Yang W."/>
            <person name="Lam T.T.-Y."/>
            <person name="Chang Q."/>
            <person name="Ding S."/>
            <person name="Wang X."/>
            <person name="Zhu J."/>
            <person name="Ruan X."/>
            <person name="Zhao L."/>
            <person name="Wei J."/>
            <person name="Que T."/>
            <person name="Du C."/>
            <person name="Cheng J."/>
            <person name="Dai P."/>
            <person name="Han X."/>
            <person name="Huang E."/>
            <person name="Gao Y."/>
            <person name="Liu J."/>
            <person name="Shao H."/>
            <person name="Ye R."/>
            <person name="Li L."/>
            <person name="Wei W."/>
            <person name="Wang X."/>
            <person name="Wang C."/>
            <person name="Huo Q."/>
            <person name="Li W."/>
            <person name="Guo W."/>
            <person name="Chen H."/>
            <person name="Chen S."/>
            <person name="Zhou L."/>
            <person name="Zhou L."/>
            <person name="Ni X."/>
            <person name="Tian J."/>
            <person name="Zhou Y."/>
            <person name="Sheng Y."/>
            <person name="Liu T."/>
            <person name="Pan Y."/>
            <person name="Xia L."/>
            <person name="Li J."/>
            <person name="Zhao F."/>
            <person name="Cao W."/>
        </authorList>
    </citation>
    <scope>NUCLEOTIDE SEQUENCE</scope>
    <source>
        <strain evidence="9">Rmic-2018</strain>
        <tissue evidence="9">Larvae</tissue>
    </source>
</reference>
<organism evidence="9 10">
    <name type="scientific">Rhipicephalus microplus</name>
    <name type="common">Cattle tick</name>
    <name type="synonym">Boophilus microplus</name>
    <dbReference type="NCBI Taxonomy" id="6941"/>
    <lineage>
        <taxon>Eukaryota</taxon>
        <taxon>Metazoa</taxon>
        <taxon>Ecdysozoa</taxon>
        <taxon>Arthropoda</taxon>
        <taxon>Chelicerata</taxon>
        <taxon>Arachnida</taxon>
        <taxon>Acari</taxon>
        <taxon>Parasitiformes</taxon>
        <taxon>Ixodida</taxon>
        <taxon>Ixodoidea</taxon>
        <taxon>Ixodidae</taxon>
        <taxon>Rhipicephalinae</taxon>
        <taxon>Rhipicephalus</taxon>
        <taxon>Boophilus</taxon>
    </lineage>
</organism>
<dbReference type="Pfam" id="PF06151">
    <property type="entry name" value="Trehalose_recp"/>
    <property type="match status" value="1"/>
</dbReference>
<keyword evidence="5 8" id="KW-1133">Transmembrane helix</keyword>
<comment type="caution">
    <text evidence="9">The sequence shown here is derived from an EMBL/GenBank/DDBJ whole genome shotgun (WGS) entry which is preliminary data.</text>
</comment>
<comment type="similarity">
    <text evidence="2">Belongs to the insect chemoreceptor superfamily. Gustatory receptor (GR) family. Gr5a subfamily.</text>
</comment>
<evidence type="ECO:0000256" key="2">
    <source>
        <dbReference type="ARBA" id="ARBA00005327"/>
    </source>
</evidence>
<dbReference type="GO" id="GO:0008527">
    <property type="term" value="F:taste receptor activity"/>
    <property type="evidence" value="ECO:0007669"/>
    <property type="project" value="InterPro"/>
</dbReference>
<evidence type="ECO:0008006" key="11">
    <source>
        <dbReference type="Google" id="ProtNLM"/>
    </source>
</evidence>
<dbReference type="PANTHER" id="PTHR21421">
    <property type="entry name" value="GUSTATORY RECEPTOR"/>
    <property type="match status" value="1"/>
</dbReference>
<evidence type="ECO:0000256" key="3">
    <source>
        <dbReference type="ARBA" id="ARBA00022475"/>
    </source>
</evidence>
<keyword evidence="6 8" id="KW-0472">Membrane</keyword>
<evidence type="ECO:0000256" key="1">
    <source>
        <dbReference type="ARBA" id="ARBA00004651"/>
    </source>
</evidence>
<feature type="transmembrane region" description="Helical" evidence="8">
    <location>
        <begin position="39"/>
        <end position="61"/>
    </location>
</feature>
<evidence type="ECO:0000313" key="9">
    <source>
        <dbReference type="EMBL" id="KAH8035631.1"/>
    </source>
</evidence>
<feature type="transmembrane region" description="Helical" evidence="8">
    <location>
        <begin position="283"/>
        <end position="305"/>
    </location>
</feature>
<gene>
    <name evidence="9" type="ORF">HPB51_007875</name>
</gene>
<dbReference type="VEuPathDB" id="VectorBase:LOC119163925"/>
<feature type="transmembrane region" description="Helical" evidence="8">
    <location>
        <begin position="164"/>
        <end position="184"/>
    </location>
</feature>
<comment type="subcellular location">
    <subcellularLocation>
        <location evidence="1">Cell membrane</location>
        <topology evidence="1">Multi-pass membrane protein</topology>
    </subcellularLocation>
</comment>
<evidence type="ECO:0000256" key="8">
    <source>
        <dbReference type="SAM" id="Phobius"/>
    </source>
</evidence>
<dbReference type="InterPro" id="IPR009318">
    <property type="entry name" value="Gustatory_rcpt"/>
</dbReference>
<accession>A0A9J6EN14</accession>
<sequence length="475" mass="52277">MLARLLWYSRLTRFCGCLFVSNLSIETLENAVTTWKSPYTAYAALCFSVFIGYQVVALTSISRSVDVHKTFPRHLRFVSYAITVAKVCVNYVSFCLGSQGLLEFLKAATAFETSTSFSAAVKRGLDRGRRLFDAVVQAMLFASFVGAFVIALADGLKKLPPTSAPWRAVVVTGALCCAMAFFLYDSTVHVITTRCSEVLLRYLESESLRLEANCSNQVAHYAQLNSASEIATVRVNVCKIKALKVNLDKICGPAIVASSTSLLALLCLNVYRSFTMDVTESELWLPIVYTLYCGLCLVEMAFVSADLAKQAKKLKDTTKSVAMIRSSKEYLQQIRYLHSTIEPEEMCLTGASFFRLDRGLLLRLPPNLLDRNQTKNTGTAQLPEIVLLIFVVLRADSREPQGRKLARRRGQCRRRFSAAAVFLWNIAASAAAEVGNPHSPPAACYAYRPAVLVMCNAAAADSGGRSGRRHGGTRV</sequence>
<keyword evidence="3" id="KW-1003">Cell membrane</keyword>
<proteinExistence type="inferred from homology"/>
<feature type="transmembrane region" description="Helical" evidence="8">
    <location>
        <begin position="131"/>
        <end position="152"/>
    </location>
</feature>